<dbReference type="Gene3D" id="2.60.40.10">
    <property type="entry name" value="Immunoglobulins"/>
    <property type="match status" value="1"/>
</dbReference>
<feature type="domain" description="Heme-binding protein Shr-like Hb-interacting" evidence="2">
    <location>
        <begin position="734"/>
        <end position="806"/>
    </location>
</feature>
<feature type="domain" description="Heme-binding protein Shr-like Hb-interacting" evidence="2">
    <location>
        <begin position="524"/>
        <end position="604"/>
    </location>
</feature>
<feature type="domain" description="Heme-binding protein Shr-like Hb-interacting" evidence="2">
    <location>
        <begin position="200"/>
        <end position="260"/>
    </location>
</feature>
<dbReference type="RefSeq" id="WP_095134485.1">
    <property type="nucleotide sequence ID" value="NZ_NIBG01000014.1"/>
</dbReference>
<feature type="domain" description="Heme-binding protein Shr-like Hb-interacting" evidence="2">
    <location>
        <begin position="1106"/>
        <end position="1194"/>
    </location>
</feature>
<keyword evidence="4" id="KW-1185">Reference proteome</keyword>
<name>A0A267MIC1_9FIRM</name>
<feature type="domain" description="Heme-binding protein Shr-like Hb-interacting" evidence="2">
    <location>
        <begin position="441"/>
        <end position="513"/>
    </location>
</feature>
<gene>
    <name evidence="3" type="ORF">CCE28_14700</name>
</gene>
<reference evidence="3 4" key="1">
    <citation type="submission" date="2017-06" db="EMBL/GenBank/DDBJ databases">
        <title>Draft genome sequence of anaerobic fermentative bacterium Anaeromicrobium sediminis DY2726D isolated from West Pacific Ocean sediments.</title>
        <authorList>
            <person name="Zeng X."/>
        </authorList>
    </citation>
    <scope>NUCLEOTIDE SEQUENCE [LARGE SCALE GENOMIC DNA]</scope>
    <source>
        <strain evidence="3 4">DY2726D</strain>
    </source>
</reference>
<feature type="compositionally biased region" description="Acidic residues" evidence="1">
    <location>
        <begin position="712"/>
        <end position="725"/>
    </location>
</feature>
<feature type="domain" description="Heme-binding protein Shr-like Hb-interacting" evidence="2">
    <location>
        <begin position="920"/>
        <end position="1004"/>
    </location>
</feature>
<dbReference type="Proteomes" id="UP000216024">
    <property type="component" value="Unassembled WGS sequence"/>
</dbReference>
<dbReference type="InterPro" id="IPR011432">
    <property type="entry name" value="Shr-like_HID"/>
</dbReference>
<dbReference type="OrthoDB" id="2009219at2"/>
<feature type="domain" description="Heme-binding protein Shr-like Hb-interacting" evidence="2">
    <location>
        <begin position="629"/>
        <end position="704"/>
    </location>
</feature>
<dbReference type="Pfam" id="PF07550">
    <property type="entry name" value="Shr-like_HID"/>
    <property type="match status" value="9"/>
</dbReference>
<evidence type="ECO:0000313" key="3">
    <source>
        <dbReference type="EMBL" id="PAB58543.1"/>
    </source>
</evidence>
<evidence type="ECO:0000313" key="4">
    <source>
        <dbReference type="Proteomes" id="UP000216024"/>
    </source>
</evidence>
<dbReference type="EMBL" id="NIBG01000014">
    <property type="protein sequence ID" value="PAB58543.1"/>
    <property type="molecule type" value="Genomic_DNA"/>
</dbReference>
<feature type="compositionally biased region" description="Polar residues" evidence="1">
    <location>
        <begin position="279"/>
        <end position="299"/>
    </location>
</feature>
<dbReference type="InterPro" id="IPR013783">
    <property type="entry name" value="Ig-like_fold"/>
</dbReference>
<accession>A0A267MIC1</accession>
<sequence length="1297" mass="145686">MLNKGLKKGLAMTIIATQVLSSGIYAYGAPSKIYGHKPLYMWDYHKTNYDKDGNIKYTPSITQFSTSNDEQEVDVRIPELNTHDTEYGKNVEISFDDSTPEAKQWQANIYRITKIDPYTGNPDLEADINFKIEDGKITLYSDSRPIDYNDSHDLKIYSTGYDEARISVHIVSEGLLTIHPDFHPIAGMDLLLELKDFNYRVTNPIHTVLLDGKVLKGDCEEYHVVSNLVRLENDALGKLTPGQHTVTVKATGYKDMEKTFIVEENDGSYVNPVTDHNNELSMPSGSTNTSKNTSVDVLTSASTSGGSGGDSGGSGGSIIMPADVVFDFDLISNAQILQKLDMGTEKSQRVLAVWNDTIKDAVAKEGEKRVLSYSGYTNAYEDAKVQGKYLSFDEYLNSPDAEDWNDRPYNVKYILEDGQFGEAQPYGDETLEVAPTVEVEESLLGNIVKLRFNDDQWKDRISNIKVGTTTLFKSEYSIQDNEIHITPNRFTREENEIIIEAYGYKNAKVNVFVEKASMNLDIDDETKNIGEHVNIVGVDEDYVENLKSVKLNGKYLLPITASTSGWEYKTQSDKIVLNEKLFKDNTQQTVIIESYGYDTEMVQFSLEGEAEIIDPVNDIVPENMNIAGEKTGEDVIITWSNDNPKWRSSITNIKVGPYWTANIDGSKYSVEEGKITIDGSVFSEGENIIEILAENYATKELRITLIKGDEVIDPTPEEPTLPEEPEGPKNPPTFDKTYMYYGQDLELGLDEWARKLGTISINGETLTKDVDYYEDISNGKLVIKYSAFKTTGNSDIVFISEGYNNLEAKLMIRTPMEVPAEVRLSTENTKRTGDEIKVDLSGVPASIDSYEVRDVYLNDEKLTKDDDYTSSTVSVNIKGKNFHNPGSYKIVLKAGGYEDKEFNVEVTGDPIENTNEPPTLTVDTDNNYFKEDIEITINETSGWINNIYEISINGEVLNGGDLDRVKKETDKITFYGTLFDEPGNYNIEIKSTGFKTTSINQEIKKRNPELTTNLENKTVNAEEFSFDVKFVDSVSMERIEAKVKFNGSPISPTNGVIGYKVNLNERENTIDIEATDEDGLRSSESYTITYEKVEELKDVPSGVSVKDSSELKPGDDIKIELGYSWETEYKDAMKNGSVIVDGQNFTDYEIKEITEGYSTYTAAVLKGSNFDDYGTYNITLKAPGYEDKDFEVVISKKKVPSDVLLVTSEININEDVKFELGDSWGETATYKEALEQEGNIKVDEKNVSNYDIIEEGSYFKDFFLIINGEYFDEPKEYSIELEVNGYETVTESVYAKN</sequence>
<feature type="region of interest" description="Disordered" evidence="1">
    <location>
        <begin position="712"/>
        <end position="733"/>
    </location>
</feature>
<evidence type="ECO:0000259" key="2">
    <source>
        <dbReference type="Pfam" id="PF07550"/>
    </source>
</evidence>
<comment type="caution">
    <text evidence="3">The sequence shown here is derived from an EMBL/GenBank/DDBJ whole genome shotgun (WGS) entry which is preliminary data.</text>
</comment>
<organism evidence="3 4">
    <name type="scientific">Anaeromicrobium sediminis</name>
    <dbReference type="NCBI Taxonomy" id="1478221"/>
    <lineage>
        <taxon>Bacteria</taxon>
        <taxon>Bacillati</taxon>
        <taxon>Bacillota</taxon>
        <taxon>Clostridia</taxon>
        <taxon>Peptostreptococcales</taxon>
        <taxon>Thermotaleaceae</taxon>
        <taxon>Anaeromicrobium</taxon>
    </lineage>
</organism>
<feature type="domain" description="Heme-binding protein Shr-like Hb-interacting" evidence="2">
    <location>
        <begin position="82"/>
        <end position="170"/>
    </location>
</feature>
<feature type="compositionally biased region" description="Gly residues" evidence="1">
    <location>
        <begin position="305"/>
        <end position="314"/>
    </location>
</feature>
<feature type="domain" description="Heme-binding protein Shr-like Hb-interacting" evidence="2">
    <location>
        <begin position="851"/>
        <end position="906"/>
    </location>
</feature>
<feature type="region of interest" description="Disordered" evidence="1">
    <location>
        <begin position="267"/>
        <end position="314"/>
    </location>
</feature>
<protein>
    <recommendedName>
        <fullName evidence="2">Heme-binding protein Shr-like Hb-interacting domain-containing protein</fullName>
    </recommendedName>
</protein>
<proteinExistence type="predicted"/>
<evidence type="ECO:0000256" key="1">
    <source>
        <dbReference type="SAM" id="MobiDB-lite"/>
    </source>
</evidence>